<dbReference type="Pfam" id="PF12499">
    <property type="entry name" value="DUF3707"/>
    <property type="match status" value="2"/>
</dbReference>
<evidence type="ECO:0000313" key="3">
    <source>
        <dbReference type="EMBL" id="EFJ40019.1"/>
    </source>
</evidence>
<reference evidence="3 4" key="1">
    <citation type="journal article" date="2010" name="Science">
        <title>Genomic analysis of organismal complexity in the multicellular green alga Volvox carteri.</title>
        <authorList>
            <person name="Prochnik S.E."/>
            <person name="Umen J."/>
            <person name="Nedelcu A.M."/>
            <person name="Hallmann A."/>
            <person name="Miller S.M."/>
            <person name="Nishii I."/>
            <person name="Ferris P."/>
            <person name="Kuo A."/>
            <person name="Mitros T."/>
            <person name="Fritz-Laylin L.K."/>
            <person name="Hellsten U."/>
            <person name="Chapman J."/>
            <person name="Simakov O."/>
            <person name="Rensing S.A."/>
            <person name="Terry A."/>
            <person name="Pangilinan J."/>
            <person name="Kapitonov V."/>
            <person name="Jurka J."/>
            <person name="Salamov A."/>
            <person name="Shapiro H."/>
            <person name="Schmutz J."/>
            <person name="Grimwood J."/>
            <person name="Lindquist E."/>
            <person name="Lucas S."/>
            <person name="Grigoriev I.V."/>
            <person name="Schmitt R."/>
            <person name="Kirk D."/>
            <person name="Rokhsar D.S."/>
        </authorList>
    </citation>
    <scope>NUCLEOTIDE SEQUENCE [LARGE SCALE GENOMIC DNA]</scope>
    <source>
        <strain evidence="4">f. Nagariensis / Eve</strain>
    </source>
</reference>
<dbReference type="STRING" id="3068.D8UJV1"/>
<dbReference type="OrthoDB" id="532659at2759"/>
<evidence type="ECO:0000259" key="2">
    <source>
        <dbReference type="Pfam" id="PF12499"/>
    </source>
</evidence>
<dbReference type="KEGG" id="vcn:VOLCADRAFT_108383"/>
<keyword evidence="4" id="KW-1185">Reference proteome</keyword>
<accession>D8UJV1</accession>
<dbReference type="RefSeq" id="XP_002958939.1">
    <property type="nucleotide sequence ID" value="XM_002958893.1"/>
</dbReference>
<sequence>MAFKVVQLGLLSVLVGVAVTGVQVAASGNSFPFSQCESSALKSPYRVKYDGFLIDYDNQDWTCFRMYLDTDAATDCPAKATDTPDCCSPSLAKIEFNAAPSCEGYVTKALMFKGYDDSANGVVEKIFPVGIEVLTPDVSAVIRISKGLNLDQSVLAKYPEGLPFCLNRKPDVCSEAQTYMYEGTAVYQYAIFDASSECCPTGCKSFAPTDYPWRAVFHNVTEGKGGQRVCMKLYVDEAAAATCNNAVGCCTQRLQKVEILANRQCRGSISQFTMTGVTGTKSSFLWHNTFPTLKFTNLNLPYKVGEDGAFLCFSIKGPSCTNLQQLCSEGPRGCEVATFAPPGNSCCPINYMPYV</sequence>
<dbReference type="InterPro" id="IPR024616">
    <property type="entry name" value="Pherophorin"/>
</dbReference>
<dbReference type="EMBL" id="GL378431">
    <property type="protein sequence ID" value="EFJ40019.1"/>
    <property type="molecule type" value="Genomic_DNA"/>
</dbReference>
<feature type="signal peptide" evidence="1">
    <location>
        <begin position="1"/>
        <end position="20"/>
    </location>
</feature>
<feature type="chain" id="PRO_5003124586" description="Pherophorin domain-containing protein" evidence="1">
    <location>
        <begin position="21"/>
        <end position="355"/>
    </location>
</feature>
<feature type="domain" description="Pherophorin" evidence="2">
    <location>
        <begin position="203"/>
        <end position="348"/>
    </location>
</feature>
<name>D8UJV1_VOLCA</name>
<proteinExistence type="predicted"/>
<dbReference type="GeneID" id="9625608"/>
<evidence type="ECO:0000313" key="4">
    <source>
        <dbReference type="Proteomes" id="UP000001058"/>
    </source>
</evidence>
<dbReference type="InParanoid" id="D8UJV1"/>
<dbReference type="AlphaFoldDB" id="D8UJV1"/>
<keyword evidence="1" id="KW-0732">Signal</keyword>
<dbReference type="Proteomes" id="UP000001058">
    <property type="component" value="Unassembled WGS sequence"/>
</dbReference>
<feature type="domain" description="Pherophorin" evidence="2">
    <location>
        <begin position="31"/>
        <end position="200"/>
    </location>
</feature>
<organism evidence="4">
    <name type="scientific">Volvox carteri f. nagariensis</name>
    <dbReference type="NCBI Taxonomy" id="3068"/>
    <lineage>
        <taxon>Eukaryota</taxon>
        <taxon>Viridiplantae</taxon>
        <taxon>Chlorophyta</taxon>
        <taxon>core chlorophytes</taxon>
        <taxon>Chlorophyceae</taxon>
        <taxon>CS clade</taxon>
        <taxon>Chlamydomonadales</taxon>
        <taxon>Volvocaceae</taxon>
        <taxon>Volvox</taxon>
    </lineage>
</organism>
<protein>
    <recommendedName>
        <fullName evidence="2">Pherophorin domain-containing protein</fullName>
    </recommendedName>
</protein>
<gene>
    <name evidence="3" type="ORF">VOLCADRAFT_108383</name>
</gene>
<evidence type="ECO:0000256" key="1">
    <source>
        <dbReference type="SAM" id="SignalP"/>
    </source>
</evidence>